<accession>A0A0A1GW58</accession>
<reference evidence="10 11" key="1">
    <citation type="submission" date="2014-11" db="EMBL/GenBank/DDBJ databases">
        <title>Complete genome sequence and analysis of Lactobacillus hokkaidonensis LOOC260T.</title>
        <authorList>
            <person name="Tanizawa Y."/>
            <person name="Tohno M."/>
            <person name="Kaminuma E."/>
            <person name="Nakamura Y."/>
            <person name="Arita M."/>
        </authorList>
    </citation>
    <scope>NUCLEOTIDE SEQUENCE [LARGE SCALE GENOMIC DNA]</scope>
    <source>
        <strain evidence="10 11">LOOC260</strain>
    </source>
</reference>
<organism evidence="10 11">
    <name type="scientific">Paucilactobacillus hokkaidonensis JCM 18461</name>
    <dbReference type="NCBI Taxonomy" id="1291742"/>
    <lineage>
        <taxon>Bacteria</taxon>
        <taxon>Bacillati</taxon>
        <taxon>Bacillota</taxon>
        <taxon>Bacilli</taxon>
        <taxon>Lactobacillales</taxon>
        <taxon>Lactobacillaceae</taxon>
        <taxon>Paucilactobacillus</taxon>
    </lineage>
</organism>
<dbReference type="PIRSF" id="PIRSF005572">
    <property type="entry name" value="NifS"/>
    <property type="match status" value="1"/>
</dbReference>
<evidence type="ECO:0000259" key="9">
    <source>
        <dbReference type="Pfam" id="PF00266"/>
    </source>
</evidence>
<comment type="function">
    <text evidence="8">Catalyzes the removal of elemental sulfur and selenium atoms from L-cysteine, L-cystine, L-selenocysteine, and L-selenocystine to produce L-alanine.</text>
</comment>
<dbReference type="NCBIfam" id="TIGR01979">
    <property type="entry name" value="sufS"/>
    <property type="match status" value="1"/>
</dbReference>
<evidence type="ECO:0000256" key="3">
    <source>
        <dbReference type="ARBA" id="ARBA00012239"/>
    </source>
</evidence>
<dbReference type="EMBL" id="AP014680">
    <property type="protein sequence ID" value="BAP85269.1"/>
    <property type="molecule type" value="Genomic_DNA"/>
</dbReference>
<dbReference type="InterPro" id="IPR015421">
    <property type="entry name" value="PyrdxlP-dep_Trfase_major"/>
</dbReference>
<proteinExistence type="inferred from homology"/>
<dbReference type="Gene3D" id="3.90.1150.10">
    <property type="entry name" value="Aspartate Aminotransferase, domain 1"/>
    <property type="match status" value="1"/>
</dbReference>
<dbReference type="InterPro" id="IPR010970">
    <property type="entry name" value="Cys_dSase_SufS"/>
</dbReference>
<evidence type="ECO:0000256" key="4">
    <source>
        <dbReference type="ARBA" id="ARBA00022679"/>
    </source>
</evidence>
<dbReference type="InterPro" id="IPR020578">
    <property type="entry name" value="Aminotrans_V_PyrdxlP_BS"/>
</dbReference>
<dbReference type="GO" id="GO:0030170">
    <property type="term" value="F:pyridoxal phosphate binding"/>
    <property type="evidence" value="ECO:0007669"/>
    <property type="project" value="UniProtKB-UniRule"/>
</dbReference>
<dbReference type="Pfam" id="PF00266">
    <property type="entry name" value="Aminotran_5"/>
    <property type="match status" value="1"/>
</dbReference>
<evidence type="ECO:0000256" key="8">
    <source>
        <dbReference type="RuleBase" id="RU004506"/>
    </source>
</evidence>
<dbReference type="GO" id="GO:0006534">
    <property type="term" value="P:cysteine metabolic process"/>
    <property type="evidence" value="ECO:0007669"/>
    <property type="project" value="UniProtKB-UniRule"/>
</dbReference>
<dbReference type="InterPro" id="IPR015424">
    <property type="entry name" value="PyrdxlP-dep_Trfase"/>
</dbReference>
<dbReference type="GO" id="GO:0031071">
    <property type="term" value="F:cysteine desulfurase activity"/>
    <property type="evidence" value="ECO:0007669"/>
    <property type="project" value="UniProtKB-UniRule"/>
</dbReference>
<sequence length="401" mass="43810">MNAYRKDFPFFAAHQDLVYFDNAATTQKPTTVIQALVNYYSNDNASVHRSTYTLAQQATDQYEQVRAKVADFIGAKDAKQILFTKGTTEGLNWIAQGICHQLLQPGDEIVLSVMEHHSNLVVWQRLAKELGLKLKYINLTDQQTLDLADARQKITAKTKVLAVTGVSNVLGSVTPILQLSELIHAVNGILVVDGAQMVPTMPVNVSQLQIDCLAFSGHKLFGPTGIGVLYATSTLLNELPPIEFGGEMVDQVSLTTTSFQPAPYKFEAGTQNVAGVIGLGAAIDYLQTIGMDKIHTEEKMLGQYLAKQLGEVAGVNVYGPIKRDNGIVAFNLDRLHAHDVATFLDANQIYVRAGTHCAQPLVNILGVNATLRASLAFYNSFEECDQLVTAIKAAKEFFDYA</sequence>
<name>A0A0A1GW58_9LACO</name>
<dbReference type="InterPro" id="IPR016454">
    <property type="entry name" value="Cysteine_dSase"/>
</dbReference>
<dbReference type="Gene3D" id="3.40.640.10">
    <property type="entry name" value="Type I PLP-dependent aspartate aminotransferase-like (Major domain)"/>
    <property type="match status" value="1"/>
</dbReference>
<comment type="catalytic activity">
    <reaction evidence="6 8">
        <text>(sulfur carrier)-H + L-cysteine = (sulfur carrier)-SH + L-alanine</text>
        <dbReference type="Rhea" id="RHEA:43892"/>
        <dbReference type="Rhea" id="RHEA-COMP:14737"/>
        <dbReference type="Rhea" id="RHEA-COMP:14739"/>
        <dbReference type="ChEBI" id="CHEBI:29917"/>
        <dbReference type="ChEBI" id="CHEBI:35235"/>
        <dbReference type="ChEBI" id="CHEBI:57972"/>
        <dbReference type="ChEBI" id="CHEBI:64428"/>
        <dbReference type="EC" id="2.8.1.7"/>
    </reaction>
</comment>
<evidence type="ECO:0000256" key="5">
    <source>
        <dbReference type="ARBA" id="ARBA00022898"/>
    </source>
</evidence>
<evidence type="ECO:0000313" key="10">
    <source>
        <dbReference type="EMBL" id="BAP85269.1"/>
    </source>
</evidence>
<dbReference type="InterPro" id="IPR015422">
    <property type="entry name" value="PyrdxlP-dep_Trfase_small"/>
</dbReference>
<dbReference type="KEGG" id="lho:LOOC260_107290"/>
<dbReference type="STRING" id="1291742.LOOC260_107290"/>
<dbReference type="PROSITE" id="PS00595">
    <property type="entry name" value="AA_TRANSFER_CLASS_5"/>
    <property type="match status" value="1"/>
</dbReference>
<evidence type="ECO:0000256" key="2">
    <source>
        <dbReference type="ARBA" id="ARBA00010447"/>
    </source>
</evidence>
<comment type="cofactor">
    <cofactor evidence="1 7">
        <name>pyridoxal 5'-phosphate</name>
        <dbReference type="ChEBI" id="CHEBI:597326"/>
    </cofactor>
</comment>
<keyword evidence="5 8" id="KW-0663">Pyridoxal phosphate</keyword>
<evidence type="ECO:0000256" key="7">
    <source>
        <dbReference type="RuleBase" id="RU004504"/>
    </source>
</evidence>
<dbReference type="PANTHER" id="PTHR43586">
    <property type="entry name" value="CYSTEINE DESULFURASE"/>
    <property type="match status" value="1"/>
</dbReference>
<dbReference type="AlphaFoldDB" id="A0A0A1GW58"/>
<feature type="domain" description="Aminotransferase class V" evidence="9">
    <location>
        <begin position="18"/>
        <end position="387"/>
    </location>
</feature>
<dbReference type="SUPFAM" id="SSF53383">
    <property type="entry name" value="PLP-dependent transferases"/>
    <property type="match status" value="1"/>
</dbReference>
<dbReference type="RefSeq" id="WP_041093070.1">
    <property type="nucleotide sequence ID" value="NZ_AP014680.1"/>
</dbReference>
<dbReference type="HOGENOM" id="CLU_003433_2_5_9"/>
<gene>
    <name evidence="10" type="primary">sufS</name>
    <name evidence="10" type="ORF">LOOC260_107290</name>
</gene>
<evidence type="ECO:0000313" key="11">
    <source>
        <dbReference type="Proteomes" id="UP000031620"/>
    </source>
</evidence>
<evidence type="ECO:0000256" key="6">
    <source>
        <dbReference type="ARBA" id="ARBA00050776"/>
    </source>
</evidence>
<protein>
    <recommendedName>
        <fullName evidence="3 8">Cysteine desulfurase</fullName>
        <ecNumber evidence="3 8">2.8.1.7</ecNumber>
    </recommendedName>
</protein>
<dbReference type="EC" id="2.8.1.7" evidence="3 8"/>
<comment type="similarity">
    <text evidence="2 8">Belongs to the class-V pyridoxal-phosphate-dependent aminotransferase family. Csd subfamily.</text>
</comment>
<evidence type="ECO:0000256" key="1">
    <source>
        <dbReference type="ARBA" id="ARBA00001933"/>
    </source>
</evidence>
<dbReference type="PANTHER" id="PTHR43586:SF8">
    <property type="entry name" value="CYSTEINE DESULFURASE 1, CHLOROPLASTIC"/>
    <property type="match status" value="1"/>
</dbReference>
<dbReference type="CDD" id="cd06453">
    <property type="entry name" value="SufS_like"/>
    <property type="match status" value="1"/>
</dbReference>
<keyword evidence="4 8" id="KW-0808">Transferase</keyword>
<dbReference type="Proteomes" id="UP000031620">
    <property type="component" value="Chromosome"/>
</dbReference>
<dbReference type="InterPro" id="IPR000192">
    <property type="entry name" value="Aminotrans_V_dom"/>
</dbReference>